<feature type="transmembrane region" description="Helical" evidence="6">
    <location>
        <begin position="50"/>
        <end position="71"/>
    </location>
</feature>
<evidence type="ECO:0000313" key="7">
    <source>
        <dbReference type="EMBL" id="MEL4455610.1"/>
    </source>
</evidence>
<comment type="caution">
    <text evidence="7">The sequence shown here is derived from an EMBL/GenBank/DDBJ whole genome shotgun (WGS) entry which is preliminary data.</text>
</comment>
<feature type="transmembrane region" description="Helical" evidence="6">
    <location>
        <begin position="332"/>
        <end position="355"/>
    </location>
</feature>
<keyword evidence="5 6" id="KW-0472">Membrane</keyword>
<gene>
    <name evidence="7" type="ORF">AABB81_06860</name>
</gene>
<comment type="subcellular location">
    <subcellularLocation>
        <location evidence="1">Cell membrane</location>
        <topology evidence="1">Multi-pass membrane protein</topology>
    </subcellularLocation>
</comment>
<keyword evidence="4 6" id="KW-1133">Transmembrane helix</keyword>
<dbReference type="EMBL" id="JBCDNA010000001">
    <property type="protein sequence ID" value="MEL4455610.1"/>
    <property type="molecule type" value="Genomic_DNA"/>
</dbReference>
<evidence type="ECO:0000256" key="3">
    <source>
        <dbReference type="ARBA" id="ARBA00022692"/>
    </source>
</evidence>
<dbReference type="Proteomes" id="UP001474120">
    <property type="component" value="Unassembled WGS sequence"/>
</dbReference>
<feature type="transmembrane region" description="Helical" evidence="6">
    <location>
        <begin position="127"/>
        <end position="146"/>
    </location>
</feature>
<evidence type="ECO:0000313" key="8">
    <source>
        <dbReference type="Proteomes" id="UP001474120"/>
    </source>
</evidence>
<evidence type="ECO:0000256" key="1">
    <source>
        <dbReference type="ARBA" id="ARBA00004651"/>
    </source>
</evidence>
<accession>A0ABU9L1B4</accession>
<dbReference type="PANTHER" id="PTHR30250:SF11">
    <property type="entry name" value="O-ANTIGEN TRANSPORTER-RELATED"/>
    <property type="match status" value="1"/>
</dbReference>
<feature type="transmembrane region" description="Helical" evidence="6">
    <location>
        <begin position="367"/>
        <end position="387"/>
    </location>
</feature>
<reference evidence="7 8" key="1">
    <citation type="submission" date="2024-04" db="EMBL/GenBank/DDBJ databases">
        <title>whole genome sequencing of Lutimonas vermicola strain IMCC1616.</title>
        <authorList>
            <person name="Bae S.S."/>
        </authorList>
    </citation>
    <scope>NUCLEOTIDE SEQUENCE [LARGE SCALE GENOMIC DNA]</scope>
    <source>
        <strain evidence="7 8">IMCC1616</strain>
    </source>
</reference>
<evidence type="ECO:0000256" key="5">
    <source>
        <dbReference type="ARBA" id="ARBA00023136"/>
    </source>
</evidence>
<proteinExistence type="predicted"/>
<keyword evidence="3 6" id="KW-0812">Transmembrane</keyword>
<dbReference type="RefSeq" id="WP_342159471.1">
    <property type="nucleotide sequence ID" value="NZ_JBCDNA010000001.1"/>
</dbReference>
<evidence type="ECO:0000256" key="4">
    <source>
        <dbReference type="ARBA" id="ARBA00022989"/>
    </source>
</evidence>
<feature type="transmembrane region" description="Helical" evidence="6">
    <location>
        <begin position="92"/>
        <end position="121"/>
    </location>
</feature>
<organism evidence="7 8">
    <name type="scientific">Lutimonas vermicola</name>
    <dbReference type="NCBI Taxonomy" id="414288"/>
    <lineage>
        <taxon>Bacteria</taxon>
        <taxon>Pseudomonadati</taxon>
        <taxon>Bacteroidota</taxon>
        <taxon>Flavobacteriia</taxon>
        <taxon>Flavobacteriales</taxon>
        <taxon>Flavobacteriaceae</taxon>
        <taxon>Lutimonas</taxon>
    </lineage>
</organism>
<evidence type="ECO:0000256" key="2">
    <source>
        <dbReference type="ARBA" id="ARBA00022475"/>
    </source>
</evidence>
<keyword evidence="8" id="KW-1185">Reference proteome</keyword>
<dbReference type="PANTHER" id="PTHR30250">
    <property type="entry name" value="PST FAMILY PREDICTED COLANIC ACID TRANSPORTER"/>
    <property type="match status" value="1"/>
</dbReference>
<feature type="transmembrane region" description="Helical" evidence="6">
    <location>
        <begin position="226"/>
        <end position="252"/>
    </location>
</feature>
<evidence type="ECO:0000256" key="6">
    <source>
        <dbReference type="SAM" id="Phobius"/>
    </source>
</evidence>
<feature type="transmembrane region" description="Helical" evidence="6">
    <location>
        <begin position="393"/>
        <end position="412"/>
    </location>
</feature>
<feature type="transmembrane region" description="Helical" evidence="6">
    <location>
        <begin position="158"/>
        <end position="174"/>
    </location>
</feature>
<protein>
    <submittedName>
        <fullName evidence="7">Oligosaccharide flippase family protein</fullName>
    </submittedName>
</protein>
<feature type="transmembrane region" description="Helical" evidence="6">
    <location>
        <begin position="20"/>
        <end position="38"/>
    </location>
</feature>
<name>A0ABU9L1B4_9FLAO</name>
<sequence>MKLLNKTNLSTEGKLVFKNFSFFSLLRAFNILSQYLLVSYLVRTLGAQTYGVFVWGFSIIQYLIIIINFGFNTYAAKYIAENKDDQVELNRIFSAITAIKLLLFIITVFFFIVIIYAVGVFDSNRSLILILLGFVLGEVLFPIWFFQGKEKLDIPTKIVFSFKFLLIALTFLLITGPEDLLRYALLLSVSQLLIGVTGFYVAKKKLNINLVKTTSNYILNKIKEGFMFFVGTLFSRTFNLAVIFLAGIWFTMEDVASFDISFKIIAAFQLPFETLSMVLFPTISRTKDVKMNERIIFMASAFSLLLWGFTFWQSDLLLTIMGGKELLIYSSLLKNLSILIPIVVVTYFLGTNTLVAFGYQREFNLSIIIPSVLYILTLVCLWILDLISIEALIYSRIMVDLLVMAIRLIIAYKHKLIFSSR</sequence>
<dbReference type="Pfam" id="PF01943">
    <property type="entry name" value="Polysacc_synt"/>
    <property type="match status" value="1"/>
</dbReference>
<dbReference type="InterPro" id="IPR050833">
    <property type="entry name" value="Poly_Biosynth_Transport"/>
</dbReference>
<feature type="transmembrane region" description="Helical" evidence="6">
    <location>
        <begin position="295"/>
        <end position="312"/>
    </location>
</feature>
<feature type="transmembrane region" description="Helical" evidence="6">
    <location>
        <begin position="180"/>
        <end position="202"/>
    </location>
</feature>
<keyword evidence="2" id="KW-1003">Cell membrane</keyword>
<dbReference type="InterPro" id="IPR002797">
    <property type="entry name" value="Polysacc_synth"/>
</dbReference>
<feature type="transmembrane region" description="Helical" evidence="6">
    <location>
        <begin position="264"/>
        <end position="283"/>
    </location>
</feature>